<comment type="caution">
    <text evidence="1">The sequence shown here is derived from an EMBL/GenBank/DDBJ whole genome shotgun (WGS) entry which is preliminary data.</text>
</comment>
<dbReference type="AlphaFoldDB" id="A0A438GI70"/>
<gene>
    <name evidence="1" type="ORF">CK203_058393</name>
</gene>
<accession>A0A438GI70</accession>
<evidence type="ECO:0000313" key="1">
    <source>
        <dbReference type="EMBL" id="RVW71882.1"/>
    </source>
</evidence>
<proteinExistence type="predicted"/>
<protein>
    <submittedName>
        <fullName evidence="1">Uncharacterized protein</fullName>
    </submittedName>
</protein>
<reference evidence="1 2" key="1">
    <citation type="journal article" date="2018" name="PLoS Genet.">
        <title>Population sequencing reveals clonal diversity and ancestral inbreeding in the grapevine cultivar Chardonnay.</title>
        <authorList>
            <person name="Roach M.J."/>
            <person name="Johnson D.L."/>
            <person name="Bohlmann J."/>
            <person name="van Vuuren H.J."/>
            <person name="Jones S.J."/>
            <person name="Pretorius I.S."/>
            <person name="Schmidt S.A."/>
            <person name="Borneman A.R."/>
        </authorList>
    </citation>
    <scope>NUCLEOTIDE SEQUENCE [LARGE SCALE GENOMIC DNA]</scope>
    <source>
        <strain evidence="2">cv. Chardonnay</strain>
        <tissue evidence="1">Leaf</tissue>
    </source>
</reference>
<organism evidence="1 2">
    <name type="scientific">Vitis vinifera</name>
    <name type="common">Grape</name>
    <dbReference type="NCBI Taxonomy" id="29760"/>
    <lineage>
        <taxon>Eukaryota</taxon>
        <taxon>Viridiplantae</taxon>
        <taxon>Streptophyta</taxon>
        <taxon>Embryophyta</taxon>
        <taxon>Tracheophyta</taxon>
        <taxon>Spermatophyta</taxon>
        <taxon>Magnoliopsida</taxon>
        <taxon>eudicotyledons</taxon>
        <taxon>Gunneridae</taxon>
        <taxon>Pentapetalae</taxon>
        <taxon>rosids</taxon>
        <taxon>Vitales</taxon>
        <taxon>Vitaceae</taxon>
        <taxon>Viteae</taxon>
        <taxon>Vitis</taxon>
    </lineage>
</organism>
<dbReference type="EMBL" id="QGNW01000427">
    <property type="protein sequence ID" value="RVW71882.1"/>
    <property type="molecule type" value="Genomic_DNA"/>
</dbReference>
<sequence>MVHILSRRASTNPHLLRRELPPRMFLIDALLRHKHLSTTALDLEERSSLEALFRISEGYFFGPHHLIMVALLYFEEKVHKKKLQRADAIPLLFPRLLFKFWNIWGIHQILSWSASVYAERRASPDHIPEGIPIASPTISRAPPVTPASSEPSTSVEQGWLFPFQRDGSYSSSPGADVDHLGSAYCHLEQLQHHLGLPSAAEHLTPTTAVPHS</sequence>
<evidence type="ECO:0000313" key="2">
    <source>
        <dbReference type="Proteomes" id="UP000288805"/>
    </source>
</evidence>
<dbReference type="Proteomes" id="UP000288805">
    <property type="component" value="Unassembled WGS sequence"/>
</dbReference>
<name>A0A438GI70_VITVI</name>